<dbReference type="BRENDA" id="4.2.1.84">
    <property type="organism ID" value="6084"/>
</dbReference>
<evidence type="ECO:0000259" key="2">
    <source>
        <dbReference type="Pfam" id="PF02211"/>
    </source>
</evidence>
<dbReference type="SUPFAM" id="SSF50090">
    <property type="entry name" value="Electron transport accessory proteins"/>
    <property type="match status" value="1"/>
</dbReference>
<dbReference type="Gene3D" id="2.30.30.50">
    <property type="match status" value="1"/>
</dbReference>
<dbReference type="InterPro" id="IPR008990">
    <property type="entry name" value="Elect_transpt_acc-like_dom_sf"/>
</dbReference>
<dbReference type="EMBL" id="EU573979">
    <property type="protein sequence ID" value="ACF06642.1"/>
    <property type="molecule type" value="Genomic_DNA"/>
</dbReference>
<reference evidence="3" key="1">
    <citation type="journal article" date="2008" name="Chem. Biol.">
        <title>Deciphering deazapurine biosynthesis: pathway for pyrrolopyrimidine nucleosides toyocamycin and sangivamycin.</title>
        <authorList>
            <person name="McCarty R.M."/>
            <person name="Bandarian V."/>
        </authorList>
    </citation>
    <scope>NUCLEOTIDE SEQUENCE</scope>
</reference>
<protein>
    <submittedName>
        <fullName evidence="3">ToyK</fullName>
    </submittedName>
</protein>
<dbReference type="AlphaFoldDB" id="B6CWJ4"/>
<reference evidence="3" key="2">
    <citation type="submission" date="2008-03" db="EMBL/GenBank/DDBJ databases">
        <authorList>
            <person name="Mccarty R."/>
            <person name="Bandarian V."/>
        </authorList>
    </citation>
    <scope>NUCLEOTIDE SEQUENCE</scope>
</reference>
<dbReference type="Pfam" id="PF02211">
    <property type="entry name" value="NHase_beta_C"/>
    <property type="match status" value="1"/>
</dbReference>
<feature type="compositionally biased region" description="Basic and acidic residues" evidence="1">
    <location>
        <begin position="1"/>
        <end position="21"/>
    </location>
</feature>
<organism evidence="3">
    <name type="scientific">Streptomyces rimosus</name>
    <dbReference type="NCBI Taxonomy" id="1927"/>
    <lineage>
        <taxon>Bacteria</taxon>
        <taxon>Bacillati</taxon>
        <taxon>Actinomycetota</taxon>
        <taxon>Actinomycetes</taxon>
        <taxon>Kitasatosporales</taxon>
        <taxon>Streptomycetaceae</taxon>
        <taxon>Streptomyces</taxon>
    </lineage>
</organism>
<sequence length="103" mass="11575">MGERRFSVGDPVRVRPADPPHHTRVPRYVRGHLGHVVTVQPPCPLPDDVARRRDPFRVLPVYTVRFAARDLWGSGTHLVLIDLWECYLEPAAETARGLGGETS</sequence>
<dbReference type="InterPro" id="IPR024690">
    <property type="entry name" value="CN_hydtase_beta_dom_C"/>
</dbReference>
<evidence type="ECO:0000256" key="1">
    <source>
        <dbReference type="SAM" id="MobiDB-lite"/>
    </source>
</evidence>
<name>B6CWJ4_STRRM</name>
<proteinExistence type="predicted"/>
<feature type="domain" description="Nitrile hydratase beta subunit" evidence="2">
    <location>
        <begin position="3"/>
        <end position="90"/>
    </location>
</feature>
<evidence type="ECO:0000313" key="3">
    <source>
        <dbReference type="EMBL" id="ACF06642.1"/>
    </source>
</evidence>
<gene>
    <name evidence="3" type="primary">toyK</name>
</gene>
<feature type="region of interest" description="Disordered" evidence="1">
    <location>
        <begin position="1"/>
        <end position="25"/>
    </location>
</feature>
<dbReference type="BioCyc" id="MetaCyc:MONOMER-16222"/>
<accession>B6CWJ4</accession>